<keyword evidence="11" id="KW-1185">Reference proteome</keyword>
<dbReference type="Gene3D" id="2.60.40.180">
    <property type="entry name" value="Transthyretin/hydroxyisourate hydrolase domain"/>
    <property type="match status" value="1"/>
</dbReference>
<comment type="function">
    <text evidence="2">Catalyzes the hydrolysis of 5-hydroxyisourate (HIU) to 2-oxo-4-hydroxy-4-carboxy-5-ureidoimidazoline (OHCU).</text>
</comment>
<feature type="binding site" evidence="7">
    <location>
        <position position="41"/>
    </location>
    <ligand>
        <name>substrate</name>
    </ligand>
</feature>
<accession>A0A840V0L9</accession>
<comment type="catalytic activity">
    <reaction evidence="1 8">
        <text>5-hydroxyisourate + H2O = 5-hydroxy-2-oxo-4-ureido-2,5-dihydro-1H-imidazole-5-carboxylate + H(+)</text>
        <dbReference type="Rhea" id="RHEA:23736"/>
        <dbReference type="ChEBI" id="CHEBI:15377"/>
        <dbReference type="ChEBI" id="CHEBI:15378"/>
        <dbReference type="ChEBI" id="CHEBI:18072"/>
        <dbReference type="ChEBI" id="CHEBI:58639"/>
        <dbReference type="EC" id="3.5.2.17"/>
    </reaction>
</comment>
<dbReference type="InterPro" id="IPR014306">
    <property type="entry name" value="Hydroxyisourate_hydrolase"/>
</dbReference>
<comment type="caution">
    <text evidence="10">The sequence shown here is derived from an EMBL/GenBank/DDBJ whole genome shotgun (WGS) entry which is preliminary data.</text>
</comment>
<keyword evidence="6 8" id="KW-0378">Hydrolase</keyword>
<dbReference type="PRINTS" id="PR00189">
    <property type="entry name" value="TRNSTHYRETIN"/>
</dbReference>
<feature type="domain" description="Transthyretin/hydroxyisourate hydrolase" evidence="9">
    <location>
        <begin position="4"/>
        <end position="106"/>
    </location>
</feature>
<evidence type="ECO:0000256" key="1">
    <source>
        <dbReference type="ARBA" id="ARBA00001043"/>
    </source>
</evidence>
<evidence type="ECO:0000256" key="2">
    <source>
        <dbReference type="ARBA" id="ARBA00002704"/>
    </source>
</evidence>
<protein>
    <recommendedName>
        <fullName evidence="8">5-hydroxyisourate hydrolase</fullName>
        <shortName evidence="8">HIU hydrolase</shortName>
        <shortName evidence="8">HIUHase</shortName>
        <ecNumber evidence="8">3.5.2.17</ecNumber>
    </recommendedName>
</protein>
<evidence type="ECO:0000256" key="3">
    <source>
        <dbReference type="ARBA" id="ARBA00009850"/>
    </source>
</evidence>
<organism evidence="10 11">
    <name type="scientific">Haloferula luteola</name>
    <dbReference type="NCBI Taxonomy" id="595692"/>
    <lineage>
        <taxon>Bacteria</taxon>
        <taxon>Pseudomonadati</taxon>
        <taxon>Verrucomicrobiota</taxon>
        <taxon>Verrucomicrobiia</taxon>
        <taxon>Verrucomicrobiales</taxon>
        <taxon>Verrucomicrobiaceae</taxon>
        <taxon>Haloferula</taxon>
    </lineage>
</organism>
<reference evidence="10 11" key="1">
    <citation type="submission" date="2020-08" db="EMBL/GenBank/DDBJ databases">
        <title>Genomic Encyclopedia of Type Strains, Phase IV (KMG-IV): sequencing the most valuable type-strain genomes for metagenomic binning, comparative biology and taxonomic classification.</title>
        <authorList>
            <person name="Goeker M."/>
        </authorList>
    </citation>
    <scope>NUCLEOTIDE SEQUENCE [LARGE SCALE GENOMIC DNA]</scope>
    <source>
        <strain evidence="10 11">YC6886</strain>
    </source>
</reference>
<evidence type="ECO:0000256" key="5">
    <source>
        <dbReference type="ARBA" id="ARBA00022631"/>
    </source>
</evidence>
<dbReference type="EC" id="3.5.2.17" evidence="8"/>
<dbReference type="Proteomes" id="UP000557717">
    <property type="component" value="Unassembled WGS sequence"/>
</dbReference>
<comment type="similarity">
    <text evidence="3 8">Belongs to the transthyretin family. 5-hydroxyisourate hydrolase subfamily.</text>
</comment>
<feature type="binding site" evidence="7">
    <location>
        <position position="7"/>
    </location>
    <ligand>
        <name>substrate</name>
    </ligand>
</feature>
<proteinExistence type="inferred from homology"/>
<keyword evidence="5 8" id="KW-0659">Purine metabolism</keyword>
<evidence type="ECO:0000256" key="7">
    <source>
        <dbReference type="PIRSR" id="PIRSR600895-51"/>
    </source>
</evidence>
<dbReference type="GO" id="GO:0033971">
    <property type="term" value="F:hydroxyisourate hydrolase activity"/>
    <property type="evidence" value="ECO:0007669"/>
    <property type="project" value="UniProtKB-EC"/>
</dbReference>
<dbReference type="GO" id="GO:0006144">
    <property type="term" value="P:purine nucleobase metabolic process"/>
    <property type="evidence" value="ECO:0007669"/>
    <property type="project" value="UniProtKB-KW"/>
</dbReference>
<evidence type="ECO:0000256" key="8">
    <source>
        <dbReference type="RuleBase" id="RU361270"/>
    </source>
</evidence>
<evidence type="ECO:0000256" key="4">
    <source>
        <dbReference type="ARBA" id="ARBA00011881"/>
    </source>
</evidence>
<name>A0A840V0L9_9BACT</name>
<evidence type="ECO:0000259" key="9">
    <source>
        <dbReference type="Pfam" id="PF00576"/>
    </source>
</evidence>
<dbReference type="Pfam" id="PF00576">
    <property type="entry name" value="Transthyretin"/>
    <property type="match status" value="1"/>
</dbReference>
<gene>
    <name evidence="10" type="ORF">HNR46_001772</name>
</gene>
<evidence type="ECO:0000313" key="10">
    <source>
        <dbReference type="EMBL" id="MBB5351535.1"/>
    </source>
</evidence>
<dbReference type="EMBL" id="JACHFD010000007">
    <property type="protein sequence ID" value="MBB5351535.1"/>
    <property type="molecule type" value="Genomic_DNA"/>
</dbReference>
<feature type="binding site" evidence="7">
    <location>
        <position position="104"/>
    </location>
    <ligand>
        <name>substrate</name>
    </ligand>
</feature>
<dbReference type="SUPFAM" id="SSF49472">
    <property type="entry name" value="Transthyretin (synonym: prealbumin)"/>
    <property type="match status" value="1"/>
</dbReference>
<evidence type="ECO:0000313" key="11">
    <source>
        <dbReference type="Proteomes" id="UP000557717"/>
    </source>
</evidence>
<dbReference type="PANTHER" id="PTHR10395">
    <property type="entry name" value="URICASE AND TRANSTHYRETIN-RELATED"/>
    <property type="match status" value="1"/>
</dbReference>
<dbReference type="RefSeq" id="WP_184017788.1">
    <property type="nucleotide sequence ID" value="NZ_JACHFD010000007.1"/>
</dbReference>
<dbReference type="NCBIfam" id="TIGR02962">
    <property type="entry name" value="hdxy_isourate"/>
    <property type="match status" value="1"/>
</dbReference>
<sequence>MSKISTHALDLTRGRPAAGLGVRLLHQGKLLTEITTNADGRSEAPLALDPATGDYQIEFSVGPYYRQLGIDSPFLETVPIAFRVTAGESYHIPLSFTPWAYSTYRGS</sequence>
<dbReference type="InterPro" id="IPR023416">
    <property type="entry name" value="Transthyretin/HIU_hydrolase_d"/>
</dbReference>
<comment type="subunit">
    <text evidence="4 8">Homotetramer.</text>
</comment>
<dbReference type="PANTHER" id="PTHR10395:SF7">
    <property type="entry name" value="5-HYDROXYISOURATE HYDROLASE"/>
    <property type="match status" value="1"/>
</dbReference>
<dbReference type="InterPro" id="IPR036817">
    <property type="entry name" value="Transthyretin/HIU_hydrolase_sf"/>
</dbReference>
<dbReference type="AlphaFoldDB" id="A0A840V0L9"/>
<dbReference type="InterPro" id="IPR000895">
    <property type="entry name" value="Transthyretin/HIU_hydrolase"/>
</dbReference>
<evidence type="ECO:0000256" key="6">
    <source>
        <dbReference type="ARBA" id="ARBA00022801"/>
    </source>
</evidence>